<gene>
    <name evidence="7" type="ORF">EDM56_24165</name>
</gene>
<comment type="similarity">
    <text evidence="1">Belongs to the bacterial solute-binding protein 5 family.</text>
</comment>
<organism evidence="7 8">
    <name type="scientific">Brevibacillus fluminis</name>
    <dbReference type="NCBI Taxonomy" id="511487"/>
    <lineage>
        <taxon>Bacteria</taxon>
        <taxon>Bacillati</taxon>
        <taxon>Bacillota</taxon>
        <taxon>Bacilli</taxon>
        <taxon>Bacillales</taxon>
        <taxon>Paenibacillaceae</taxon>
        <taxon>Brevibacillus</taxon>
    </lineage>
</organism>
<dbReference type="OrthoDB" id="9796817at2"/>
<accession>A0A3M8D2X5</accession>
<feature type="signal peptide" evidence="5">
    <location>
        <begin position="1"/>
        <end position="28"/>
    </location>
</feature>
<dbReference type="PROSITE" id="PS51257">
    <property type="entry name" value="PROKAR_LIPOPROTEIN"/>
    <property type="match status" value="1"/>
</dbReference>
<comment type="caution">
    <text evidence="7">The sequence shown here is derived from an EMBL/GenBank/DDBJ whole genome shotgun (WGS) entry which is preliminary data.</text>
</comment>
<dbReference type="GO" id="GO:0042597">
    <property type="term" value="C:periplasmic space"/>
    <property type="evidence" value="ECO:0007669"/>
    <property type="project" value="UniProtKB-ARBA"/>
</dbReference>
<dbReference type="PANTHER" id="PTHR30290">
    <property type="entry name" value="PERIPLASMIC BINDING COMPONENT OF ABC TRANSPORTER"/>
    <property type="match status" value="1"/>
</dbReference>
<evidence type="ECO:0000256" key="3">
    <source>
        <dbReference type="ARBA" id="ARBA00022729"/>
    </source>
</evidence>
<evidence type="ECO:0000256" key="4">
    <source>
        <dbReference type="SAM" id="MobiDB-lite"/>
    </source>
</evidence>
<dbReference type="InterPro" id="IPR030678">
    <property type="entry name" value="Peptide/Ni-bd"/>
</dbReference>
<name>A0A3M8D2X5_9BACL</name>
<dbReference type="GO" id="GO:0043190">
    <property type="term" value="C:ATP-binding cassette (ABC) transporter complex"/>
    <property type="evidence" value="ECO:0007669"/>
    <property type="project" value="InterPro"/>
</dbReference>
<dbReference type="EMBL" id="RHHQ01000020">
    <property type="protein sequence ID" value="RNB82416.1"/>
    <property type="molecule type" value="Genomic_DNA"/>
</dbReference>
<dbReference type="RefSeq" id="WP_122920494.1">
    <property type="nucleotide sequence ID" value="NZ_RHHQ01000020.1"/>
</dbReference>
<keyword evidence="8" id="KW-1185">Reference proteome</keyword>
<protein>
    <submittedName>
        <fullName evidence="7">ABC transporter substrate-binding protein</fullName>
    </submittedName>
</protein>
<dbReference type="SUPFAM" id="SSF53850">
    <property type="entry name" value="Periplasmic binding protein-like II"/>
    <property type="match status" value="1"/>
</dbReference>
<dbReference type="AlphaFoldDB" id="A0A3M8D2X5"/>
<evidence type="ECO:0000313" key="7">
    <source>
        <dbReference type="EMBL" id="RNB82416.1"/>
    </source>
</evidence>
<dbReference type="Proteomes" id="UP000271031">
    <property type="component" value="Unassembled WGS sequence"/>
</dbReference>
<dbReference type="PANTHER" id="PTHR30290:SF9">
    <property type="entry name" value="OLIGOPEPTIDE-BINDING PROTEIN APPA"/>
    <property type="match status" value="1"/>
</dbReference>
<dbReference type="GO" id="GO:1904680">
    <property type="term" value="F:peptide transmembrane transporter activity"/>
    <property type="evidence" value="ECO:0007669"/>
    <property type="project" value="TreeGrafter"/>
</dbReference>
<evidence type="ECO:0000256" key="2">
    <source>
        <dbReference type="ARBA" id="ARBA00022448"/>
    </source>
</evidence>
<feature type="chain" id="PRO_5017952824" evidence="5">
    <location>
        <begin position="29"/>
        <end position="549"/>
    </location>
</feature>
<dbReference type="InterPro" id="IPR039424">
    <property type="entry name" value="SBP_5"/>
</dbReference>
<evidence type="ECO:0000259" key="6">
    <source>
        <dbReference type="Pfam" id="PF00496"/>
    </source>
</evidence>
<dbReference type="Gene3D" id="3.10.105.10">
    <property type="entry name" value="Dipeptide-binding Protein, Domain 3"/>
    <property type="match status" value="1"/>
</dbReference>
<feature type="region of interest" description="Disordered" evidence="4">
    <location>
        <begin position="28"/>
        <end position="54"/>
    </location>
</feature>
<evidence type="ECO:0000256" key="1">
    <source>
        <dbReference type="ARBA" id="ARBA00005695"/>
    </source>
</evidence>
<dbReference type="GO" id="GO:0015833">
    <property type="term" value="P:peptide transport"/>
    <property type="evidence" value="ECO:0007669"/>
    <property type="project" value="TreeGrafter"/>
</dbReference>
<keyword evidence="2" id="KW-0813">Transport</keyword>
<dbReference type="Pfam" id="PF00496">
    <property type="entry name" value="SBP_bac_5"/>
    <property type="match status" value="1"/>
</dbReference>
<sequence>MKKMRSIGLAVGLSCLLLISATGCGNNAAETGQAEPAAPTASKQASGEPKEGGTITMAMPSEPDTLDVQRTNMLSSDTIAMLLGDTLLSQDPDTHEMKPNLAESYNITEDGLTWTFTLRKGITFHDGTPLTAKALKATYERALDPKTQAKDARTRLQPLQSIEALDDQTFVMHLKEPSAPLLLNLSNLSFLQPLSSAAIQKFGDQYGRNPVGVGPWKFESWKPGESITLVRNESYHSPSPYAKNKGPVHPERLVIKFIKDNQTMMAALESGSIDIATYVAPKDVKKYKKNDTYTVLEQMRSGLGLFVEMNLRSKPLQDVQVRKALNMAINKEAMVKAILLGEGEVADGPLSPNMFGYDPAIKQYTYHYDSEQATQLLEAAGWKANGQGIVEKDGQPLSLTLLSSERWSQQSQLVQAMLKEIGIEVKIKNMDFGALLDSASKGEFDLVFMNYTEFDPDFISIFLHSKEIGGMNHAAIDNKELDGLLDKGRATVGKADRQKIYEAIQKLIVEQAYWIPLYITKDFQVVSNRVQGTVYKDVYWNFQDSWVNG</sequence>
<evidence type="ECO:0000256" key="5">
    <source>
        <dbReference type="SAM" id="SignalP"/>
    </source>
</evidence>
<evidence type="ECO:0000313" key="8">
    <source>
        <dbReference type="Proteomes" id="UP000271031"/>
    </source>
</evidence>
<dbReference type="CDD" id="cd08492">
    <property type="entry name" value="PBP2_NikA_DppA_OppA_like_15"/>
    <property type="match status" value="1"/>
</dbReference>
<feature type="domain" description="Solute-binding protein family 5" evidence="6">
    <location>
        <begin position="96"/>
        <end position="457"/>
    </location>
</feature>
<reference evidence="7 8" key="1">
    <citation type="submission" date="2018-10" db="EMBL/GenBank/DDBJ databases">
        <title>Phylogenomics of Brevibacillus.</title>
        <authorList>
            <person name="Dunlap C."/>
        </authorList>
    </citation>
    <scope>NUCLEOTIDE SEQUENCE [LARGE SCALE GENOMIC DNA]</scope>
    <source>
        <strain evidence="7 8">JCM 15716</strain>
    </source>
</reference>
<dbReference type="Gene3D" id="3.40.190.10">
    <property type="entry name" value="Periplasmic binding protein-like II"/>
    <property type="match status" value="1"/>
</dbReference>
<proteinExistence type="inferred from homology"/>
<dbReference type="PIRSF" id="PIRSF002741">
    <property type="entry name" value="MppA"/>
    <property type="match status" value="1"/>
</dbReference>
<keyword evidence="3 5" id="KW-0732">Signal</keyword>
<dbReference type="InterPro" id="IPR000914">
    <property type="entry name" value="SBP_5_dom"/>
</dbReference>